<dbReference type="PRINTS" id="PR00469">
    <property type="entry name" value="PNDRDTASEII"/>
</dbReference>
<evidence type="ECO:0000259" key="4">
    <source>
        <dbReference type="Pfam" id="PF07992"/>
    </source>
</evidence>
<protein>
    <submittedName>
        <fullName evidence="5">NAD(P)/FAD-dependent oxidoreductase</fullName>
    </submittedName>
</protein>
<gene>
    <name evidence="5" type="ORF">IFO69_19310</name>
</gene>
<keyword evidence="3" id="KW-0472">Membrane</keyword>
<dbReference type="PANTHER" id="PTHR48105">
    <property type="entry name" value="THIOREDOXIN REDUCTASE 1-RELATED-RELATED"/>
    <property type="match status" value="1"/>
</dbReference>
<evidence type="ECO:0000313" key="6">
    <source>
        <dbReference type="Proteomes" id="UP000647133"/>
    </source>
</evidence>
<keyword evidence="1" id="KW-0285">Flavoprotein</keyword>
<dbReference type="PRINTS" id="PR00368">
    <property type="entry name" value="FADPNR"/>
</dbReference>
<comment type="caution">
    <text evidence="5">The sequence shown here is derived from an EMBL/GenBank/DDBJ whole genome shotgun (WGS) entry which is preliminary data.</text>
</comment>
<proteinExistence type="predicted"/>
<keyword evidence="3" id="KW-0812">Transmembrane</keyword>
<sequence length="303" mass="33092">MKNNNHYDVIIIGGSFAGLSAAMALGRSLRDVLIIDGNQPCNRQTPQSHNFITHDGTPPLEILEKAKKQVFQYPTIHYQKGLAVDAKKNTTGFAVSTESGDQYTAKKLLIATGVKDIMPDIKGFSDCWGISVLHCPYCHGYEYKHQPTAVMADGDLAFHFALMVQNLTQQLSLLTNGQSTLSTEQKSVLASRNITLIEHPIHELTHQSGHIEKVEFENGESLEVSTLYAKIPFTQTSHLAEKLGCNINEHGYLQINEKQQTSVPGIYAAGDNTSPERALSIAIAAGTRSGAALNMELVMESIA</sequence>
<dbReference type="Proteomes" id="UP000647133">
    <property type="component" value="Unassembled WGS sequence"/>
</dbReference>
<organism evidence="5 6">
    <name type="scientific">Echinicola arenosa</name>
    <dbReference type="NCBI Taxonomy" id="2774144"/>
    <lineage>
        <taxon>Bacteria</taxon>
        <taxon>Pseudomonadati</taxon>
        <taxon>Bacteroidota</taxon>
        <taxon>Cytophagia</taxon>
        <taxon>Cytophagales</taxon>
        <taxon>Cyclobacteriaceae</taxon>
        <taxon>Echinicola</taxon>
    </lineage>
</organism>
<name>A0ABR9ASM6_9BACT</name>
<evidence type="ECO:0000256" key="3">
    <source>
        <dbReference type="SAM" id="Phobius"/>
    </source>
</evidence>
<evidence type="ECO:0000313" key="5">
    <source>
        <dbReference type="EMBL" id="MBD8490910.1"/>
    </source>
</evidence>
<dbReference type="Gene3D" id="3.50.50.60">
    <property type="entry name" value="FAD/NAD(P)-binding domain"/>
    <property type="match status" value="2"/>
</dbReference>
<keyword evidence="2" id="KW-0560">Oxidoreductase</keyword>
<evidence type="ECO:0000256" key="2">
    <source>
        <dbReference type="ARBA" id="ARBA00023002"/>
    </source>
</evidence>
<keyword evidence="3" id="KW-1133">Transmembrane helix</keyword>
<dbReference type="Pfam" id="PF07992">
    <property type="entry name" value="Pyr_redox_2"/>
    <property type="match status" value="1"/>
</dbReference>
<dbReference type="RefSeq" id="WP_192011786.1">
    <property type="nucleotide sequence ID" value="NZ_JACYTQ010000009.1"/>
</dbReference>
<reference evidence="5 6" key="1">
    <citation type="submission" date="2020-09" db="EMBL/GenBank/DDBJ databases">
        <title>Echinicola sp. CAU 1574 isolated from sand of Sido Beach.</title>
        <authorList>
            <person name="Kim W."/>
        </authorList>
    </citation>
    <scope>NUCLEOTIDE SEQUENCE [LARGE SCALE GENOMIC DNA]</scope>
    <source>
        <strain evidence="5 6">CAU 1574</strain>
    </source>
</reference>
<feature type="domain" description="FAD/NAD(P)-binding" evidence="4">
    <location>
        <begin position="7"/>
        <end position="277"/>
    </location>
</feature>
<dbReference type="SUPFAM" id="SSF51905">
    <property type="entry name" value="FAD/NAD(P)-binding domain"/>
    <property type="match status" value="1"/>
</dbReference>
<dbReference type="EMBL" id="JACYTQ010000009">
    <property type="protein sequence ID" value="MBD8490910.1"/>
    <property type="molecule type" value="Genomic_DNA"/>
</dbReference>
<keyword evidence="6" id="KW-1185">Reference proteome</keyword>
<accession>A0ABR9ASM6</accession>
<dbReference type="InterPro" id="IPR036188">
    <property type="entry name" value="FAD/NAD-bd_sf"/>
</dbReference>
<feature type="transmembrane region" description="Helical" evidence="3">
    <location>
        <begin position="6"/>
        <end position="25"/>
    </location>
</feature>
<dbReference type="InterPro" id="IPR023753">
    <property type="entry name" value="FAD/NAD-binding_dom"/>
</dbReference>
<dbReference type="InterPro" id="IPR050097">
    <property type="entry name" value="Ferredoxin-NADP_redctase_2"/>
</dbReference>
<evidence type="ECO:0000256" key="1">
    <source>
        <dbReference type="ARBA" id="ARBA00022630"/>
    </source>
</evidence>